<comment type="similarity">
    <text evidence="3">Belongs to the peptidase M13 family.</text>
</comment>
<dbReference type="Gene3D" id="1.10.1380.10">
    <property type="entry name" value="Neutral endopeptidase , domain2"/>
    <property type="match status" value="1"/>
</dbReference>
<dbReference type="InterPro" id="IPR024079">
    <property type="entry name" value="MetalloPept_cat_dom_sf"/>
</dbReference>
<dbReference type="Gene3D" id="3.40.390.10">
    <property type="entry name" value="Collagenase (Catalytic Domain)"/>
    <property type="match status" value="1"/>
</dbReference>
<evidence type="ECO:0000256" key="8">
    <source>
        <dbReference type="ARBA" id="ARBA00023049"/>
    </source>
</evidence>
<keyword evidence="10" id="KW-0472">Membrane</keyword>
<dbReference type="PANTHER" id="PTHR11733">
    <property type="entry name" value="ZINC METALLOPROTEASE FAMILY M13 NEPRILYSIN-RELATED"/>
    <property type="match status" value="1"/>
</dbReference>
<feature type="region of interest" description="Disordered" evidence="9">
    <location>
        <begin position="47"/>
        <end position="101"/>
    </location>
</feature>
<evidence type="ECO:0000256" key="4">
    <source>
        <dbReference type="ARBA" id="ARBA00022670"/>
    </source>
</evidence>
<dbReference type="Proteomes" id="UP001458880">
    <property type="component" value="Unassembled WGS sequence"/>
</dbReference>
<dbReference type="InterPro" id="IPR018497">
    <property type="entry name" value="Peptidase_M13_C"/>
</dbReference>
<dbReference type="GO" id="GO:0005886">
    <property type="term" value="C:plasma membrane"/>
    <property type="evidence" value="ECO:0007669"/>
    <property type="project" value="UniProtKB-SubCell"/>
</dbReference>
<comment type="cofactor">
    <cofactor evidence="1">
        <name>Zn(2+)</name>
        <dbReference type="ChEBI" id="CHEBI:29105"/>
    </cofactor>
</comment>
<feature type="compositionally biased region" description="Basic and acidic residues" evidence="9">
    <location>
        <begin position="92"/>
        <end position="101"/>
    </location>
</feature>
<dbReference type="Pfam" id="PF01431">
    <property type="entry name" value="Peptidase_M13"/>
    <property type="match status" value="1"/>
</dbReference>
<dbReference type="SUPFAM" id="SSF55486">
    <property type="entry name" value="Metalloproteases ('zincins'), catalytic domain"/>
    <property type="match status" value="1"/>
</dbReference>
<evidence type="ECO:0000259" key="12">
    <source>
        <dbReference type="Pfam" id="PF05649"/>
    </source>
</evidence>
<evidence type="ECO:0000256" key="7">
    <source>
        <dbReference type="ARBA" id="ARBA00022833"/>
    </source>
</evidence>
<evidence type="ECO:0000256" key="10">
    <source>
        <dbReference type="SAM" id="Phobius"/>
    </source>
</evidence>
<keyword evidence="8" id="KW-0482">Metalloprotease</keyword>
<keyword evidence="6" id="KW-0378">Hydrolase</keyword>
<dbReference type="InterPro" id="IPR000718">
    <property type="entry name" value="Peptidase_M13"/>
</dbReference>
<evidence type="ECO:0000256" key="9">
    <source>
        <dbReference type="SAM" id="MobiDB-lite"/>
    </source>
</evidence>
<keyword evidence="5" id="KW-0479">Metal-binding</keyword>
<sequence>MTKGNYDISETAISPNDTSFRNCICAVLLFIGMCILIVIMATFIPSRDSTKSTNGGDSSGTGALEGGGYPTTTSHRPRILNTLKPTNPPRKPPVEETKPEYGHKATTTEFNRDVEGVDGTRVVTRTPDRKQYLVIPEKPDEDTTVSSTLATTITTKHVDGSKKLATTESTIDTSRKNKTDDNVIVIGPRFGGGASENDTTTPVTTSAESATSSLMQSITDNVVLVTGSKFNQNVKTTPIAVPVTASDDSATYSSVESSTDNINDSTVIVAGTKLNQNVKATPIAVPVTASDDSATYSSVESSTDNINDSTVIVAGTKLNQNIVAGTKLNQNVKATPIAVPVTASDDSATYSSVESTTDNINDSTVIVAGTKLNQNVKATPIAVPVTTSDESATYSSIENTTDSINDSTVIAAGIKLNQNVSSIENTTDSINDSTVIAAGIKLNQNVKATPIAVPVTTSDESATSSSVENTTDSITDNTVIAAGTKLNQNVNATPIAVPVTTSDESATSSSVENTTDSINDSTVIVAGTKFNQTVKPTPITILVTTSDESDTSTYSESTTNSTVNAAVTKLNQNLKTTPKTVPVTTSDESATSSSSESTTDSTVIAAGTKLNQTLKTTPTPPPVPTRVEPTTNSESISVTTEEQTTTATDTSSNSTLIGVGNLVTQKPTMPTTDNPTIVTGTPSQASTPSSRNQVTATVILAKRSYQSTTEQIAQEEGVVSEFDGHTPDEVSESVAIHTGGGVIQTKAKLLTECTTDACKSTVSRIFYSAVMDEISNRTQENFLRKFKEFYTSCVNHEKDFNYRVRVNTASQVVKKAEDMFNETVDKTAVTKLFAKLVLLNSFPLMKVNIDVDDNTNKYILQIALPDRNFNGEIMDDWPTFLALERRCVSRRFTNVNGALNLTKIYEDYLECRNDPQSYGEAVENVLSEIDLPANLSILYDLDKGMMKFLNNNAQNSTRNPDDNRVITIAELQQIWTIIDWRVFFQELTGNTVQGDMIIEIVSFTTLNAIMKGFQRYWMYNRSNELYKLFLIMYATDVYQNIVLPKHIDTRLEYCVELSNYLFHDVSSFIHLHSVKKETMTDYSDKFAKIFGILTGNLRKNIQDSTWVSSEDKDLLNTKLRNLVITTANLSSNCLGDAELTARYDAITTTQNFTWDLLTFMETKQRNLFALAGKNFHESDMFCYFVHPYERRPKSFYGSKTIAVPYGLITSADVPNHILMTRVGIHLAQEIGKHFDPLGINANLQLSEDGKIAYKDNFMGGTPLYKTGTVNQQEVKFSEADITMTNQEIADSAALKMLTETYQTWLDNTELPWIKGSFSTDQIFYITVAQEFCRKTEVMDYMLHLYDYKSLPPPLRVDVMFMNSKTFSTSFNCAEGAGMNYVPNRIQFPAYEEIDK</sequence>
<dbReference type="InterPro" id="IPR008753">
    <property type="entry name" value="Peptidase_M13_N"/>
</dbReference>
<feature type="domain" description="Peptidase M13 C-terminal" evidence="11">
    <location>
        <begin position="1211"/>
        <end position="1381"/>
    </location>
</feature>
<protein>
    <submittedName>
        <fullName evidence="13">Peptidase family M13</fullName>
    </submittedName>
</protein>
<comment type="caution">
    <text evidence="13">The sequence shown here is derived from an EMBL/GenBank/DDBJ whole genome shotgun (WGS) entry which is preliminary data.</text>
</comment>
<reference evidence="13 14" key="1">
    <citation type="journal article" date="2024" name="BMC Genomics">
        <title>De novo assembly and annotation of Popillia japonica's genome with initial clues to its potential as an invasive pest.</title>
        <authorList>
            <person name="Cucini C."/>
            <person name="Boschi S."/>
            <person name="Funari R."/>
            <person name="Cardaioli E."/>
            <person name="Iannotti N."/>
            <person name="Marturano G."/>
            <person name="Paoli F."/>
            <person name="Bruttini M."/>
            <person name="Carapelli A."/>
            <person name="Frati F."/>
            <person name="Nardi F."/>
        </authorList>
    </citation>
    <scope>NUCLEOTIDE SEQUENCE [LARGE SCALE GENOMIC DNA]</scope>
    <source>
        <strain evidence="13">DMR45628</strain>
    </source>
</reference>
<evidence type="ECO:0000259" key="11">
    <source>
        <dbReference type="Pfam" id="PF01431"/>
    </source>
</evidence>
<evidence type="ECO:0000256" key="2">
    <source>
        <dbReference type="ARBA" id="ARBA00004401"/>
    </source>
</evidence>
<feature type="compositionally biased region" description="Low complexity" evidence="9">
    <location>
        <begin position="575"/>
        <end position="602"/>
    </location>
</feature>
<evidence type="ECO:0000256" key="1">
    <source>
        <dbReference type="ARBA" id="ARBA00001947"/>
    </source>
</evidence>
<accession>A0AAW1L4T5</accession>
<keyword evidence="7" id="KW-0862">Zinc</keyword>
<name>A0AAW1L4T5_POPJA</name>
<dbReference type="Pfam" id="PF05649">
    <property type="entry name" value="Peptidase_M13_N"/>
    <property type="match status" value="1"/>
</dbReference>
<feature type="domain" description="Peptidase M13 N-terminal" evidence="12">
    <location>
        <begin position="774"/>
        <end position="1123"/>
    </location>
</feature>
<gene>
    <name evidence="13" type="ORF">QE152_g18072</name>
</gene>
<keyword evidence="14" id="KW-1185">Reference proteome</keyword>
<keyword evidence="10" id="KW-1133">Transmembrane helix</keyword>
<feature type="compositionally biased region" description="Low complexity" evidence="9">
    <location>
        <begin position="625"/>
        <end position="655"/>
    </location>
</feature>
<proteinExistence type="inferred from homology"/>
<keyword evidence="4" id="KW-0645">Protease</keyword>
<evidence type="ECO:0000313" key="13">
    <source>
        <dbReference type="EMBL" id="KAK9728317.1"/>
    </source>
</evidence>
<organism evidence="13 14">
    <name type="scientific">Popillia japonica</name>
    <name type="common">Japanese beetle</name>
    <dbReference type="NCBI Taxonomy" id="7064"/>
    <lineage>
        <taxon>Eukaryota</taxon>
        <taxon>Metazoa</taxon>
        <taxon>Ecdysozoa</taxon>
        <taxon>Arthropoda</taxon>
        <taxon>Hexapoda</taxon>
        <taxon>Insecta</taxon>
        <taxon>Pterygota</taxon>
        <taxon>Neoptera</taxon>
        <taxon>Endopterygota</taxon>
        <taxon>Coleoptera</taxon>
        <taxon>Polyphaga</taxon>
        <taxon>Scarabaeiformia</taxon>
        <taxon>Scarabaeidae</taxon>
        <taxon>Rutelinae</taxon>
        <taxon>Popillia</taxon>
    </lineage>
</organism>
<dbReference type="PROSITE" id="PS51885">
    <property type="entry name" value="NEPRILYSIN"/>
    <property type="match status" value="1"/>
</dbReference>
<dbReference type="PANTHER" id="PTHR11733:SF229">
    <property type="entry name" value="NEPRILYSIN-2-LIKE PROTEIN"/>
    <property type="match status" value="1"/>
</dbReference>
<evidence type="ECO:0000256" key="3">
    <source>
        <dbReference type="ARBA" id="ARBA00007357"/>
    </source>
</evidence>
<evidence type="ECO:0000256" key="5">
    <source>
        <dbReference type="ARBA" id="ARBA00022723"/>
    </source>
</evidence>
<dbReference type="InterPro" id="IPR042089">
    <property type="entry name" value="Peptidase_M13_dom_2"/>
</dbReference>
<dbReference type="GO" id="GO:0016485">
    <property type="term" value="P:protein processing"/>
    <property type="evidence" value="ECO:0007669"/>
    <property type="project" value="TreeGrafter"/>
</dbReference>
<feature type="region of interest" description="Disordered" evidence="9">
    <location>
        <begin position="573"/>
        <end position="658"/>
    </location>
</feature>
<feature type="compositionally biased region" description="Gly residues" evidence="9">
    <location>
        <begin position="57"/>
        <end position="69"/>
    </location>
</feature>
<comment type="subcellular location">
    <subcellularLocation>
        <location evidence="2">Cell membrane</location>
        <topology evidence="2">Single-pass type II membrane protein</topology>
    </subcellularLocation>
</comment>
<dbReference type="EMBL" id="JASPKY010000171">
    <property type="protein sequence ID" value="KAK9728317.1"/>
    <property type="molecule type" value="Genomic_DNA"/>
</dbReference>
<evidence type="ECO:0000256" key="6">
    <source>
        <dbReference type="ARBA" id="ARBA00022801"/>
    </source>
</evidence>
<dbReference type="GO" id="GO:0046872">
    <property type="term" value="F:metal ion binding"/>
    <property type="evidence" value="ECO:0007669"/>
    <property type="project" value="UniProtKB-KW"/>
</dbReference>
<evidence type="ECO:0000313" key="14">
    <source>
        <dbReference type="Proteomes" id="UP001458880"/>
    </source>
</evidence>
<dbReference type="GO" id="GO:0004222">
    <property type="term" value="F:metalloendopeptidase activity"/>
    <property type="evidence" value="ECO:0007669"/>
    <property type="project" value="InterPro"/>
</dbReference>
<feature type="transmembrane region" description="Helical" evidence="10">
    <location>
        <begin position="23"/>
        <end position="44"/>
    </location>
</feature>
<keyword evidence="10" id="KW-0812">Transmembrane</keyword>